<comment type="caution">
    <text evidence="2">The sequence shown here is derived from an EMBL/GenBank/DDBJ whole genome shotgun (WGS) entry which is preliminary data.</text>
</comment>
<sequence>MLRFMLIAVMGLAIHFGSMESASAWTPRSYRSSQPTYRYCPPRYSNAHNYALPGYEYQYYRGRVNNAASYTQMFGI</sequence>
<reference evidence="2" key="1">
    <citation type="submission" date="2022-06" db="EMBL/GenBank/DDBJ databases">
        <title>Aeoliella straminimaris, a novel planctomycete from sediments.</title>
        <authorList>
            <person name="Vitorino I.R."/>
            <person name="Lage O.M."/>
        </authorList>
    </citation>
    <scope>NUCLEOTIDE SEQUENCE</scope>
    <source>
        <strain evidence="2">ICT_H6.2</strain>
    </source>
</reference>
<feature type="chain" id="PRO_5040899557" evidence="1">
    <location>
        <begin position="25"/>
        <end position="76"/>
    </location>
</feature>
<dbReference type="Proteomes" id="UP001155241">
    <property type="component" value="Unassembled WGS sequence"/>
</dbReference>
<proteinExistence type="predicted"/>
<protein>
    <submittedName>
        <fullName evidence="2">Uncharacterized protein</fullName>
    </submittedName>
</protein>
<gene>
    <name evidence="2" type="ORF">NG895_08340</name>
</gene>
<name>A0A9X2F929_9BACT</name>
<evidence type="ECO:0000313" key="3">
    <source>
        <dbReference type="Proteomes" id="UP001155241"/>
    </source>
</evidence>
<dbReference type="EMBL" id="JAMXLR010000026">
    <property type="protein sequence ID" value="MCO6043913.1"/>
    <property type="molecule type" value="Genomic_DNA"/>
</dbReference>
<keyword evidence="1" id="KW-0732">Signal</keyword>
<accession>A0A9X2F929</accession>
<evidence type="ECO:0000256" key="1">
    <source>
        <dbReference type="SAM" id="SignalP"/>
    </source>
</evidence>
<dbReference type="RefSeq" id="WP_252852015.1">
    <property type="nucleotide sequence ID" value="NZ_JAMXLR010000026.1"/>
</dbReference>
<keyword evidence="3" id="KW-1185">Reference proteome</keyword>
<feature type="signal peptide" evidence="1">
    <location>
        <begin position="1"/>
        <end position="24"/>
    </location>
</feature>
<organism evidence="2 3">
    <name type="scientific">Aeoliella straminimaris</name>
    <dbReference type="NCBI Taxonomy" id="2954799"/>
    <lineage>
        <taxon>Bacteria</taxon>
        <taxon>Pseudomonadati</taxon>
        <taxon>Planctomycetota</taxon>
        <taxon>Planctomycetia</taxon>
        <taxon>Pirellulales</taxon>
        <taxon>Lacipirellulaceae</taxon>
        <taxon>Aeoliella</taxon>
    </lineage>
</organism>
<evidence type="ECO:0000313" key="2">
    <source>
        <dbReference type="EMBL" id="MCO6043913.1"/>
    </source>
</evidence>
<dbReference type="AlphaFoldDB" id="A0A9X2F929"/>